<dbReference type="SUPFAM" id="SSF52047">
    <property type="entry name" value="RNI-like"/>
    <property type="match status" value="1"/>
</dbReference>
<dbReference type="GO" id="GO:0003723">
    <property type="term" value="F:RNA binding"/>
    <property type="evidence" value="ECO:0007669"/>
    <property type="project" value="UniProtKB-UniRule"/>
</dbReference>
<protein>
    <submittedName>
        <fullName evidence="4">CLUMA_CG002793, isoform A</fullName>
    </submittedName>
</protein>
<dbReference type="InterPro" id="IPR032675">
    <property type="entry name" value="LRR_dom_sf"/>
</dbReference>
<dbReference type="Pfam" id="PF00076">
    <property type="entry name" value="RRM_1"/>
    <property type="match status" value="1"/>
</dbReference>
<dbReference type="InterPro" id="IPR000504">
    <property type="entry name" value="RRM_dom"/>
</dbReference>
<dbReference type="SMART" id="SM00360">
    <property type="entry name" value="RRM"/>
    <property type="match status" value="1"/>
</dbReference>
<dbReference type="SUPFAM" id="SSF81383">
    <property type="entry name" value="F-box domain"/>
    <property type="match status" value="1"/>
</dbReference>
<dbReference type="InterPro" id="IPR036047">
    <property type="entry name" value="F-box-like_dom_sf"/>
</dbReference>
<dbReference type="Gene3D" id="3.80.10.10">
    <property type="entry name" value="Ribonuclease Inhibitor"/>
    <property type="match status" value="2"/>
</dbReference>
<gene>
    <name evidence="4" type="ORF">CLUMA_CG002793</name>
</gene>
<dbReference type="InterPro" id="IPR035979">
    <property type="entry name" value="RBD_domain_sf"/>
</dbReference>
<evidence type="ECO:0000259" key="3">
    <source>
        <dbReference type="PROSITE" id="PS50102"/>
    </source>
</evidence>
<dbReference type="EMBL" id="CVRI01000010">
    <property type="protein sequence ID" value="CRK89054.1"/>
    <property type="molecule type" value="Genomic_DNA"/>
</dbReference>
<dbReference type="InterPro" id="IPR001810">
    <property type="entry name" value="F-box_dom"/>
</dbReference>
<dbReference type="GO" id="GO:0031146">
    <property type="term" value="P:SCF-dependent proteasomal ubiquitin-dependent protein catabolic process"/>
    <property type="evidence" value="ECO:0007669"/>
    <property type="project" value="TreeGrafter"/>
</dbReference>
<keyword evidence="5" id="KW-1185">Reference proteome</keyword>
<sequence>MFCYHPTFKFIQLHKNLSDTIEDGSDLYRLKTEDGFEIRKLYLKLLNKTIGSDELKFLLSVYGEIESMKFFRKKGKIKNRGFVTFKDASSASCALINRKQFSRLFMLLPGDTWTQPDYERTQKTEEENGKSEIEALEIFEILNDDCLLHVMKFLDILEVLSLKRVCEKFAELCEIHLKSIKQLNFTNIHGRKKLTLHEGKLVLESVGKNISSLSISSDKFYNQRILNFIPKYLKSLKHLHLTGFKLDCPSFWDQISVLLPSLETLDLSDNSEIDENFLKSFKNSKPSLKFLNVTNCNVNGSFLPLVTFVESINVSGCRHINGKQLLIFVEENKSLKSLIISKCPNIFGRDVNEVLQNVPHLEFLSLNNYYIDEETSRLVIPNINTIRNLKHILIQNINFPPCDQLLRTINLDNCIESLNISYGNLTLTTIYAISTMKHLKKLVMNFKNSVPEDLVDYLMKLDKLEEIHMSCCSYISPANVLRLLLLPNLKFLDISRCYGFSNEFVFEAFKILKENQPRNLFIMNVGQTEIDQSINKTPELNGSQNILQLSWKTMKDLEHDYDIDEENNKLENVNHQEYFSIDDIINILSNIDECDPSLVEIIKRNL</sequence>
<keyword evidence="1 2" id="KW-0694">RNA-binding</keyword>
<feature type="domain" description="RRM" evidence="3">
    <location>
        <begin position="39"/>
        <end position="112"/>
    </location>
</feature>
<evidence type="ECO:0000256" key="1">
    <source>
        <dbReference type="ARBA" id="ARBA00022884"/>
    </source>
</evidence>
<dbReference type="STRING" id="568069.A0A1J1HRF1"/>
<dbReference type="CDD" id="cd00590">
    <property type="entry name" value="RRM_SF"/>
    <property type="match status" value="1"/>
</dbReference>
<dbReference type="Gene3D" id="3.30.70.330">
    <property type="match status" value="1"/>
</dbReference>
<evidence type="ECO:0000313" key="4">
    <source>
        <dbReference type="EMBL" id="CRK89054.1"/>
    </source>
</evidence>
<reference evidence="4 5" key="1">
    <citation type="submission" date="2015-04" db="EMBL/GenBank/DDBJ databases">
        <authorList>
            <person name="Syromyatnikov M.Y."/>
            <person name="Popov V.N."/>
        </authorList>
    </citation>
    <scope>NUCLEOTIDE SEQUENCE [LARGE SCALE GENOMIC DNA]</scope>
</reference>
<evidence type="ECO:0000256" key="2">
    <source>
        <dbReference type="PROSITE-ProRule" id="PRU00176"/>
    </source>
</evidence>
<dbReference type="OrthoDB" id="7787192at2759"/>
<name>A0A1J1HRF1_9DIPT</name>
<dbReference type="InterPro" id="IPR012677">
    <property type="entry name" value="Nucleotide-bd_a/b_plait_sf"/>
</dbReference>
<dbReference type="AlphaFoldDB" id="A0A1J1HRF1"/>
<dbReference type="Proteomes" id="UP000183832">
    <property type="component" value="Unassembled WGS sequence"/>
</dbReference>
<dbReference type="SUPFAM" id="SSF54928">
    <property type="entry name" value="RNA-binding domain, RBD"/>
    <property type="match status" value="1"/>
</dbReference>
<accession>A0A1J1HRF1</accession>
<dbReference type="Pfam" id="PF00646">
    <property type="entry name" value="F-box"/>
    <property type="match status" value="1"/>
</dbReference>
<dbReference type="PROSITE" id="PS50102">
    <property type="entry name" value="RRM"/>
    <property type="match status" value="1"/>
</dbReference>
<proteinExistence type="predicted"/>
<organism evidence="4 5">
    <name type="scientific">Clunio marinus</name>
    <dbReference type="NCBI Taxonomy" id="568069"/>
    <lineage>
        <taxon>Eukaryota</taxon>
        <taxon>Metazoa</taxon>
        <taxon>Ecdysozoa</taxon>
        <taxon>Arthropoda</taxon>
        <taxon>Hexapoda</taxon>
        <taxon>Insecta</taxon>
        <taxon>Pterygota</taxon>
        <taxon>Neoptera</taxon>
        <taxon>Endopterygota</taxon>
        <taxon>Diptera</taxon>
        <taxon>Nematocera</taxon>
        <taxon>Chironomoidea</taxon>
        <taxon>Chironomidae</taxon>
        <taxon>Clunio</taxon>
    </lineage>
</organism>
<dbReference type="PANTHER" id="PTHR13318">
    <property type="entry name" value="PARTNER OF PAIRED, ISOFORM B-RELATED"/>
    <property type="match status" value="1"/>
</dbReference>
<evidence type="ECO:0000313" key="5">
    <source>
        <dbReference type="Proteomes" id="UP000183832"/>
    </source>
</evidence>
<dbReference type="GO" id="GO:0019005">
    <property type="term" value="C:SCF ubiquitin ligase complex"/>
    <property type="evidence" value="ECO:0007669"/>
    <property type="project" value="TreeGrafter"/>
</dbReference>